<feature type="DNA-binding region" description="OmpR/PhoB-type" evidence="7">
    <location>
        <begin position="155"/>
        <end position="254"/>
    </location>
</feature>
<dbReference type="PROSITE" id="PS50110">
    <property type="entry name" value="RESPONSE_REGULATORY"/>
    <property type="match status" value="1"/>
</dbReference>
<feature type="domain" description="Response regulatory" evidence="9">
    <location>
        <begin position="17"/>
        <end position="130"/>
    </location>
</feature>
<proteinExistence type="predicted"/>
<organism evidence="11 12">
    <name type="scientific">Candidatus Paenalcaligenes intestinipullorum</name>
    <dbReference type="NCBI Taxonomy" id="2838718"/>
    <lineage>
        <taxon>Bacteria</taxon>
        <taxon>Pseudomonadati</taxon>
        <taxon>Pseudomonadota</taxon>
        <taxon>Betaproteobacteria</taxon>
        <taxon>Burkholderiales</taxon>
        <taxon>Alcaligenaceae</taxon>
        <taxon>Paenalcaligenes</taxon>
    </lineage>
</organism>
<reference evidence="11" key="2">
    <citation type="submission" date="2021-04" db="EMBL/GenBank/DDBJ databases">
        <authorList>
            <person name="Gilroy R."/>
        </authorList>
    </citation>
    <scope>NUCLEOTIDE SEQUENCE</scope>
    <source>
        <strain evidence="11">9264</strain>
    </source>
</reference>
<evidence type="ECO:0000256" key="3">
    <source>
        <dbReference type="ARBA" id="ARBA00023015"/>
    </source>
</evidence>
<evidence type="ECO:0000256" key="6">
    <source>
        <dbReference type="PROSITE-ProRule" id="PRU00169"/>
    </source>
</evidence>
<dbReference type="GO" id="GO:0005829">
    <property type="term" value="C:cytosol"/>
    <property type="evidence" value="ECO:0007669"/>
    <property type="project" value="TreeGrafter"/>
</dbReference>
<dbReference type="SMART" id="SM00862">
    <property type="entry name" value="Trans_reg_C"/>
    <property type="match status" value="1"/>
</dbReference>
<keyword evidence="4 7" id="KW-0238">DNA-binding</keyword>
<keyword evidence="1 6" id="KW-0597">Phosphoprotein</keyword>
<comment type="caution">
    <text evidence="11">The sequence shown here is derived from an EMBL/GenBank/DDBJ whole genome shotgun (WGS) entry which is preliminary data.</text>
</comment>
<dbReference type="InterPro" id="IPR001789">
    <property type="entry name" value="Sig_transdc_resp-reg_receiver"/>
</dbReference>
<dbReference type="InterPro" id="IPR036388">
    <property type="entry name" value="WH-like_DNA-bd_sf"/>
</dbReference>
<evidence type="ECO:0000259" key="9">
    <source>
        <dbReference type="PROSITE" id="PS50110"/>
    </source>
</evidence>
<evidence type="ECO:0000256" key="7">
    <source>
        <dbReference type="PROSITE-ProRule" id="PRU01091"/>
    </source>
</evidence>
<dbReference type="PANTHER" id="PTHR48111:SF59">
    <property type="entry name" value="TRANSCRIPTIONAL REGULATORY PROTEIN BAER"/>
    <property type="match status" value="1"/>
</dbReference>
<dbReference type="InterPro" id="IPR039420">
    <property type="entry name" value="WalR-like"/>
</dbReference>
<evidence type="ECO:0000313" key="12">
    <source>
        <dbReference type="Proteomes" id="UP000823889"/>
    </source>
</evidence>
<accession>A0A9D2U6Y5</accession>
<dbReference type="Proteomes" id="UP000823889">
    <property type="component" value="Unassembled WGS sequence"/>
</dbReference>
<sequence length="259" mass="29058">MSTLAVFSPSPSHPLGSILIVEDEPKLVETLSLYFEVAGYQVLSCDNGLEVSALVRTHQPVAVLLDLMLPGRDGISVCRELRQFSDVPILMLTAKIEENDRLLGLEVGADDYICKPYSPREVVARVKAILRRHALPTRTATRSSDADQPSASATDASHTTEALYVDHQRYQAYYYQQPVELTPVEYRLFALFAQAPEQIFTRDALMQQIYPDHRIVTARTVDSHVKNLRKKLQTIRPDHDPIKALYGLGYKLDLPPNAS</sequence>
<dbReference type="SUPFAM" id="SSF46894">
    <property type="entry name" value="C-terminal effector domain of the bipartite response regulators"/>
    <property type="match status" value="1"/>
</dbReference>
<dbReference type="CDD" id="cd00383">
    <property type="entry name" value="trans_reg_C"/>
    <property type="match status" value="1"/>
</dbReference>
<feature type="modified residue" description="4-aspartylphosphate" evidence="6">
    <location>
        <position position="66"/>
    </location>
</feature>
<dbReference type="FunFam" id="3.40.50.2300:FF:000001">
    <property type="entry name" value="DNA-binding response regulator PhoB"/>
    <property type="match status" value="1"/>
</dbReference>
<evidence type="ECO:0000313" key="11">
    <source>
        <dbReference type="EMBL" id="HJD43501.1"/>
    </source>
</evidence>
<dbReference type="Pfam" id="PF00072">
    <property type="entry name" value="Response_reg"/>
    <property type="match status" value="1"/>
</dbReference>
<name>A0A9D2U6Y5_9BURK</name>
<dbReference type="GO" id="GO:0032993">
    <property type="term" value="C:protein-DNA complex"/>
    <property type="evidence" value="ECO:0007669"/>
    <property type="project" value="TreeGrafter"/>
</dbReference>
<keyword evidence="5" id="KW-0804">Transcription</keyword>
<dbReference type="InterPro" id="IPR001867">
    <property type="entry name" value="OmpR/PhoB-type_DNA-bd"/>
</dbReference>
<dbReference type="InterPro" id="IPR016032">
    <property type="entry name" value="Sig_transdc_resp-reg_C-effctor"/>
</dbReference>
<dbReference type="PANTHER" id="PTHR48111">
    <property type="entry name" value="REGULATOR OF RPOS"/>
    <property type="match status" value="1"/>
</dbReference>
<evidence type="ECO:0000256" key="8">
    <source>
        <dbReference type="SAM" id="MobiDB-lite"/>
    </source>
</evidence>
<feature type="region of interest" description="Disordered" evidence="8">
    <location>
        <begin position="138"/>
        <end position="158"/>
    </location>
</feature>
<protein>
    <submittedName>
        <fullName evidence="11">Response regulator</fullName>
    </submittedName>
</protein>
<dbReference type="GO" id="GO:0000156">
    <property type="term" value="F:phosphorelay response regulator activity"/>
    <property type="evidence" value="ECO:0007669"/>
    <property type="project" value="TreeGrafter"/>
</dbReference>
<feature type="domain" description="OmpR/PhoB-type" evidence="10">
    <location>
        <begin position="155"/>
        <end position="254"/>
    </location>
</feature>
<dbReference type="Gene3D" id="1.10.10.10">
    <property type="entry name" value="Winged helix-like DNA-binding domain superfamily/Winged helix DNA-binding domain"/>
    <property type="match status" value="1"/>
</dbReference>
<dbReference type="Pfam" id="PF00486">
    <property type="entry name" value="Trans_reg_C"/>
    <property type="match status" value="1"/>
</dbReference>
<dbReference type="SUPFAM" id="SSF52172">
    <property type="entry name" value="CheY-like"/>
    <property type="match status" value="1"/>
</dbReference>
<keyword evidence="3" id="KW-0805">Transcription regulation</keyword>
<evidence type="ECO:0000256" key="4">
    <source>
        <dbReference type="ARBA" id="ARBA00023125"/>
    </source>
</evidence>
<dbReference type="GO" id="GO:0000976">
    <property type="term" value="F:transcription cis-regulatory region binding"/>
    <property type="evidence" value="ECO:0007669"/>
    <property type="project" value="TreeGrafter"/>
</dbReference>
<keyword evidence="2" id="KW-0902">Two-component regulatory system</keyword>
<gene>
    <name evidence="11" type="ORF">H9906_00540</name>
</gene>
<dbReference type="PROSITE" id="PS51755">
    <property type="entry name" value="OMPR_PHOB"/>
    <property type="match status" value="1"/>
</dbReference>
<dbReference type="AlphaFoldDB" id="A0A9D2U6Y5"/>
<dbReference type="SMART" id="SM00448">
    <property type="entry name" value="REC"/>
    <property type="match status" value="1"/>
</dbReference>
<dbReference type="EMBL" id="DWUQ01000010">
    <property type="protein sequence ID" value="HJD43501.1"/>
    <property type="molecule type" value="Genomic_DNA"/>
</dbReference>
<evidence type="ECO:0000256" key="2">
    <source>
        <dbReference type="ARBA" id="ARBA00023012"/>
    </source>
</evidence>
<evidence type="ECO:0000259" key="10">
    <source>
        <dbReference type="PROSITE" id="PS51755"/>
    </source>
</evidence>
<dbReference type="GO" id="GO:0006355">
    <property type="term" value="P:regulation of DNA-templated transcription"/>
    <property type="evidence" value="ECO:0007669"/>
    <property type="project" value="InterPro"/>
</dbReference>
<dbReference type="Gene3D" id="6.10.250.690">
    <property type="match status" value="1"/>
</dbReference>
<dbReference type="Gene3D" id="3.40.50.2300">
    <property type="match status" value="1"/>
</dbReference>
<dbReference type="InterPro" id="IPR011006">
    <property type="entry name" value="CheY-like_superfamily"/>
</dbReference>
<reference evidence="11" key="1">
    <citation type="journal article" date="2021" name="PeerJ">
        <title>Extensive microbial diversity within the chicken gut microbiome revealed by metagenomics and culture.</title>
        <authorList>
            <person name="Gilroy R."/>
            <person name="Ravi A."/>
            <person name="Getino M."/>
            <person name="Pursley I."/>
            <person name="Horton D.L."/>
            <person name="Alikhan N.F."/>
            <person name="Baker D."/>
            <person name="Gharbi K."/>
            <person name="Hall N."/>
            <person name="Watson M."/>
            <person name="Adriaenssens E.M."/>
            <person name="Foster-Nyarko E."/>
            <person name="Jarju S."/>
            <person name="Secka A."/>
            <person name="Antonio M."/>
            <person name="Oren A."/>
            <person name="Chaudhuri R.R."/>
            <person name="La Ragione R."/>
            <person name="Hildebrand F."/>
            <person name="Pallen M.J."/>
        </authorList>
    </citation>
    <scope>NUCLEOTIDE SEQUENCE</scope>
    <source>
        <strain evidence="11">9264</strain>
    </source>
</reference>
<evidence type="ECO:0000256" key="1">
    <source>
        <dbReference type="ARBA" id="ARBA00022553"/>
    </source>
</evidence>
<evidence type="ECO:0000256" key="5">
    <source>
        <dbReference type="ARBA" id="ARBA00023163"/>
    </source>
</evidence>